<feature type="transmembrane region" description="Helical" evidence="2">
    <location>
        <begin position="32"/>
        <end position="50"/>
    </location>
</feature>
<proteinExistence type="predicted"/>
<keyword evidence="2" id="KW-0472">Membrane</keyword>
<gene>
    <name evidence="3" type="ORF">E4Z66_01870</name>
</gene>
<keyword evidence="2" id="KW-1133">Transmembrane helix</keyword>
<dbReference type="EMBL" id="SRKY01000001">
    <property type="protein sequence ID" value="THH38342.1"/>
    <property type="molecule type" value="Genomic_DNA"/>
</dbReference>
<sequence length="76" mass="8156">MASVDMHSAAGTGTNQTKAAEQPSDAQTVENILTVIFTVLAAWGVLIAYFGYPAFFLPVLFSVPVMFVTLIRITFG</sequence>
<comment type="caution">
    <text evidence="3">The sequence shown here is derived from an EMBL/GenBank/DDBJ whole genome shotgun (WGS) entry which is preliminary data.</text>
</comment>
<evidence type="ECO:0000313" key="3">
    <source>
        <dbReference type="EMBL" id="THH38342.1"/>
    </source>
</evidence>
<organism evidence="3 4">
    <name type="scientific">Aliishimia ponticola</name>
    <dbReference type="NCBI Taxonomy" id="2499833"/>
    <lineage>
        <taxon>Bacteria</taxon>
        <taxon>Pseudomonadati</taxon>
        <taxon>Pseudomonadota</taxon>
        <taxon>Alphaproteobacteria</taxon>
        <taxon>Rhodobacterales</taxon>
        <taxon>Paracoccaceae</taxon>
        <taxon>Aliishimia</taxon>
    </lineage>
</organism>
<evidence type="ECO:0000256" key="2">
    <source>
        <dbReference type="SAM" id="Phobius"/>
    </source>
</evidence>
<dbReference type="RefSeq" id="WP_136461235.1">
    <property type="nucleotide sequence ID" value="NZ_SRKY01000001.1"/>
</dbReference>
<keyword evidence="2" id="KW-0812">Transmembrane</keyword>
<dbReference type="OrthoDB" id="8479738at2"/>
<reference evidence="3 4" key="1">
    <citation type="submission" date="2019-04" db="EMBL/GenBank/DDBJ databases">
        <title>Shimia ponticola sp. nov., isolated from seawater.</title>
        <authorList>
            <person name="Kim Y.-O."/>
            <person name="Yoon J.-H."/>
        </authorList>
    </citation>
    <scope>NUCLEOTIDE SEQUENCE [LARGE SCALE GENOMIC DNA]</scope>
    <source>
        <strain evidence="3 4">MYP11</strain>
    </source>
</reference>
<keyword evidence="4" id="KW-1185">Reference proteome</keyword>
<evidence type="ECO:0000256" key="1">
    <source>
        <dbReference type="SAM" id="MobiDB-lite"/>
    </source>
</evidence>
<accession>A0A4S4NFH9</accession>
<protein>
    <submittedName>
        <fullName evidence="3">Uncharacterized protein</fullName>
    </submittedName>
</protein>
<dbReference type="AlphaFoldDB" id="A0A4S4NFH9"/>
<feature type="compositionally biased region" description="Polar residues" evidence="1">
    <location>
        <begin position="11"/>
        <end position="25"/>
    </location>
</feature>
<evidence type="ECO:0000313" key="4">
    <source>
        <dbReference type="Proteomes" id="UP000306602"/>
    </source>
</evidence>
<name>A0A4S4NFH9_9RHOB</name>
<feature type="region of interest" description="Disordered" evidence="1">
    <location>
        <begin position="1"/>
        <end position="25"/>
    </location>
</feature>
<dbReference type="Proteomes" id="UP000306602">
    <property type="component" value="Unassembled WGS sequence"/>
</dbReference>
<feature type="transmembrane region" description="Helical" evidence="2">
    <location>
        <begin position="56"/>
        <end position="75"/>
    </location>
</feature>